<evidence type="ECO:0000313" key="4">
    <source>
        <dbReference type="Proteomes" id="UP000517765"/>
    </source>
</evidence>
<protein>
    <recommendedName>
        <fullName evidence="5">Lipoprotein</fullName>
    </recommendedName>
</protein>
<proteinExistence type="predicted"/>
<evidence type="ECO:0008006" key="5">
    <source>
        <dbReference type="Google" id="ProtNLM"/>
    </source>
</evidence>
<evidence type="ECO:0000313" key="3">
    <source>
        <dbReference type="EMBL" id="MBB1260550.1"/>
    </source>
</evidence>
<feature type="region of interest" description="Disordered" evidence="1">
    <location>
        <begin position="22"/>
        <end position="75"/>
    </location>
</feature>
<dbReference type="EMBL" id="JABJXA010000104">
    <property type="protein sequence ID" value="MBB1260550.1"/>
    <property type="molecule type" value="Genomic_DNA"/>
</dbReference>
<dbReference type="RefSeq" id="WP_181356409.1">
    <property type="nucleotide sequence ID" value="NZ_JABJXA010000104.1"/>
</dbReference>
<feature type="compositionally biased region" description="Basic and acidic residues" evidence="1">
    <location>
        <begin position="42"/>
        <end position="74"/>
    </location>
</feature>
<gene>
    <name evidence="3" type="ORF">H3147_17190</name>
</gene>
<evidence type="ECO:0000256" key="1">
    <source>
        <dbReference type="SAM" id="MobiDB-lite"/>
    </source>
</evidence>
<dbReference type="AlphaFoldDB" id="A0A7W3WYH9"/>
<sequence>MRASRTSSVVLCLVAALAVGGCGLSSEESSREPIVSPADEPGGEKGDSNDRKPEAGEEKREGEGKAADKGKAADDVAAVLPGGDVEAWVRRMTSGHGVVMAKKGAKEDVAGVGETRRWFGESKGERTSDPSFTASARADTRGRLLNLACNAAGVPAGSPAMQVAVFSDCVNGAELRGVDAGAVSAWVARTLPTMLGKGGVEVADTRIGGVELRMNTAGDTAAVEVRAS</sequence>
<keyword evidence="2" id="KW-0732">Signal</keyword>
<dbReference type="Proteomes" id="UP000517765">
    <property type="component" value="Unassembled WGS sequence"/>
</dbReference>
<feature type="signal peptide" evidence="2">
    <location>
        <begin position="1"/>
        <end position="18"/>
    </location>
</feature>
<organism evidence="3 4">
    <name type="scientific">Streptomyces alkaliterrae</name>
    <dbReference type="NCBI Taxonomy" id="2213162"/>
    <lineage>
        <taxon>Bacteria</taxon>
        <taxon>Bacillati</taxon>
        <taxon>Actinomycetota</taxon>
        <taxon>Actinomycetes</taxon>
        <taxon>Kitasatosporales</taxon>
        <taxon>Streptomycetaceae</taxon>
        <taxon>Streptomyces</taxon>
    </lineage>
</organism>
<dbReference type="PROSITE" id="PS51257">
    <property type="entry name" value="PROKAR_LIPOPROTEIN"/>
    <property type="match status" value="1"/>
</dbReference>
<evidence type="ECO:0000256" key="2">
    <source>
        <dbReference type="SAM" id="SignalP"/>
    </source>
</evidence>
<feature type="chain" id="PRO_5031214452" description="Lipoprotein" evidence="2">
    <location>
        <begin position="19"/>
        <end position="228"/>
    </location>
</feature>
<name>A0A7W3WYH9_9ACTN</name>
<comment type="caution">
    <text evidence="3">The sequence shown here is derived from an EMBL/GenBank/DDBJ whole genome shotgun (WGS) entry which is preliminary data.</text>
</comment>
<reference evidence="4" key="1">
    <citation type="submission" date="2020-05" db="EMBL/GenBank/DDBJ databases">
        <title>Classification of alakaliphilic streptomycetes isolated from an alkaline soil next to Lonar Crater, India and a proposal for the recognition of Streptomyces alkaliterrae sp. nov.</title>
        <authorList>
            <person name="Golinska P."/>
        </authorList>
    </citation>
    <scope>NUCLEOTIDE SEQUENCE [LARGE SCALE GENOMIC DNA]</scope>
    <source>
        <strain evidence="4">OF8</strain>
    </source>
</reference>
<accession>A0A7W3WYH9</accession>